<evidence type="ECO:0000256" key="2">
    <source>
        <dbReference type="ARBA" id="ARBA00009399"/>
    </source>
</evidence>
<keyword evidence="3 6" id="KW-0812">Transmembrane</keyword>
<gene>
    <name evidence="8" type="ORF">GZ78_07965</name>
</gene>
<feature type="transmembrane region" description="Helical" evidence="6">
    <location>
        <begin position="68"/>
        <end position="89"/>
    </location>
</feature>
<comment type="subcellular location">
    <subcellularLocation>
        <location evidence="1">Membrane</location>
        <topology evidence="1">Multi-pass membrane protein</topology>
    </subcellularLocation>
</comment>
<proteinExistence type="inferred from homology"/>
<accession>A0A081NMW7</accession>
<evidence type="ECO:0000313" key="9">
    <source>
        <dbReference type="Proteomes" id="UP000028073"/>
    </source>
</evidence>
<evidence type="ECO:0000256" key="3">
    <source>
        <dbReference type="ARBA" id="ARBA00022692"/>
    </source>
</evidence>
<dbReference type="GO" id="GO:0005886">
    <property type="term" value="C:plasma membrane"/>
    <property type="evidence" value="ECO:0007669"/>
    <property type="project" value="TreeGrafter"/>
</dbReference>
<evidence type="ECO:0000256" key="6">
    <source>
        <dbReference type="SAM" id="Phobius"/>
    </source>
</evidence>
<dbReference type="Pfam" id="PF04138">
    <property type="entry name" value="GtrA_DPMS_TM"/>
    <property type="match status" value="1"/>
</dbReference>
<dbReference type="Proteomes" id="UP000028073">
    <property type="component" value="Unassembled WGS sequence"/>
</dbReference>
<dbReference type="InterPro" id="IPR051401">
    <property type="entry name" value="GtrA_CellWall_Glycosyl"/>
</dbReference>
<comment type="similarity">
    <text evidence="2">Belongs to the GtrA family.</text>
</comment>
<dbReference type="AlphaFoldDB" id="A0A081NMW7"/>
<dbReference type="eggNOG" id="COG2246">
    <property type="taxonomic scope" value="Bacteria"/>
</dbReference>
<dbReference type="EMBL" id="JOKH01000001">
    <property type="protein sequence ID" value="KEQ19790.1"/>
    <property type="molecule type" value="Genomic_DNA"/>
</dbReference>
<dbReference type="RefSeq" id="WP_051785909.1">
    <property type="nucleotide sequence ID" value="NZ_JOKH01000001.1"/>
</dbReference>
<keyword evidence="9" id="KW-1185">Reference proteome</keyword>
<dbReference type="OrthoDB" id="6196188at2"/>
<reference evidence="8 9" key="1">
    <citation type="submission" date="2014-06" db="EMBL/GenBank/DDBJ databases">
        <title>Whole Genome Sequences of Three Symbiotic Endozoicomonas Bacteria.</title>
        <authorList>
            <person name="Neave M.J."/>
            <person name="Apprill A."/>
            <person name="Voolstra C.R."/>
        </authorList>
    </citation>
    <scope>NUCLEOTIDE SEQUENCE [LARGE SCALE GENOMIC DNA]</scope>
    <source>
        <strain evidence="8 9">DSM 25634</strain>
    </source>
</reference>
<dbReference type="InterPro" id="IPR007267">
    <property type="entry name" value="GtrA_DPMS_TM"/>
</dbReference>
<feature type="transmembrane region" description="Helical" evidence="6">
    <location>
        <begin position="7"/>
        <end position="25"/>
    </location>
</feature>
<name>A0A081NMW7_9GAMM</name>
<dbReference type="GO" id="GO:0000271">
    <property type="term" value="P:polysaccharide biosynthetic process"/>
    <property type="evidence" value="ECO:0007669"/>
    <property type="project" value="InterPro"/>
</dbReference>
<feature type="transmembrane region" description="Helical" evidence="6">
    <location>
        <begin position="37"/>
        <end position="56"/>
    </location>
</feature>
<keyword evidence="5 6" id="KW-0472">Membrane</keyword>
<feature type="domain" description="GtrA/DPMS transmembrane" evidence="7">
    <location>
        <begin position="5"/>
        <end position="121"/>
    </location>
</feature>
<protein>
    <recommendedName>
        <fullName evidence="7">GtrA/DPMS transmembrane domain-containing protein</fullName>
    </recommendedName>
</protein>
<organism evidence="8 9">
    <name type="scientific">Endozoicomonas numazuensis</name>
    <dbReference type="NCBI Taxonomy" id="1137799"/>
    <lineage>
        <taxon>Bacteria</taxon>
        <taxon>Pseudomonadati</taxon>
        <taxon>Pseudomonadota</taxon>
        <taxon>Gammaproteobacteria</taxon>
        <taxon>Oceanospirillales</taxon>
        <taxon>Endozoicomonadaceae</taxon>
        <taxon>Endozoicomonas</taxon>
    </lineage>
</organism>
<dbReference type="PANTHER" id="PTHR38459:SF1">
    <property type="entry name" value="PROPHAGE BACTOPRENOL-LINKED GLUCOSE TRANSLOCASE HOMOLOG"/>
    <property type="match status" value="1"/>
</dbReference>
<comment type="caution">
    <text evidence="8">The sequence shown here is derived from an EMBL/GenBank/DDBJ whole genome shotgun (WGS) entry which is preliminary data.</text>
</comment>
<evidence type="ECO:0000256" key="5">
    <source>
        <dbReference type="ARBA" id="ARBA00023136"/>
    </source>
</evidence>
<feature type="transmembrane region" description="Helical" evidence="6">
    <location>
        <begin position="95"/>
        <end position="115"/>
    </location>
</feature>
<evidence type="ECO:0000256" key="4">
    <source>
        <dbReference type="ARBA" id="ARBA00022989"/>
    </source>
</evidence>
<keyword evidence="4 6" id="KW-1133">Transmembrane helix</keyword>
<sequence length="122" mass="13699">MQLIKFIVIGGSAAAVHLSALWLLVNLTQLNPLMANPAAFILAFIVSYLGHSLWTFNHKQHALRSSLVKFLLVQLICSFVLNQGLYTLLLNYTDLNYLVASFIVLATIPLITFTLSKYWAFK</sequence>
<dbReference type="STRING" id="1137799.GZ78_07965"/>
<evidence type="ECO:0000313" key="8">
    <source>
        <dbReference type="EMBL" id="KEQ19790.1"/>
    </source>
</evidence>
<dbReference type="PANTHER" id="PTHR38459">
    <property type="entry name" value="PROPHAGE BACTOPRENOL-LINKED GLUCOSE TRANSLOCASE HOMOLOG"/>
    <property type="match status" value="1"/>
</dbReference>
<evidence type="ECO:0000256" key="1">
    <source>
        <dbReference type="ARBA" id="ARBA00004141"/>
    </source>
</evidence>
<evidence type="ECO:0000259" key="7">
    <source>
        <dbReference type="Pfam" id="PF04138"/>
    </source>
</evidence>